<protein>
    <submittedName>
        <fullName evidence="1">Uncharacterized protein</fullName>
    </submittedName>
</protein>
<evidence type="ECO:0000313" key="2">
    <source>
        <dbReference type="Proteomes" id="UP000051802"/>
    </source>
</evidence>
<organism evidence="1 2">
    <name type="scientific">Stenotrophomonas panacihumi</name>
    <dbReference type="NCBI Taxonomy" id="676599"/>
    <lineage>
        <taxon>Bacteria</taxon>
        <taxon>Pseudomonadati</taxon>
        <taxon>Pseudomonadota</taxon>
        <taxon>Gammaproteobacteria</taxon>
        <taxon>Lysobacterales</taxon>
        <taxon>Lysobacteraceae</taxon>
        <taxon>Stenotrophomonas</taxon>
    </lineage>
</organism>
<accession>A0A0R0AQ31</accession>
<dbReference type="EMBL" id="LLXU01000035">
    <property type="protein sequence ID" value="KRG47356.1"/>
    <property type="molecule type" value="Genomic_DNA"/>
</dbReference>
<name>A0A0R0AQ31_9GAMM</name>
<evidence type="ECO:0000313" key="1">
    <source>
        <dbReference type="EMBL" id="KRG47356.1"/>
    </source>
</evidence>
<gene>
    <name evidence="1" type="ORF">ARC20_03230</name>
</gene>
<dbReference type="STRING" id="676599.ARC20_03230"/>
<dbReference type="RefSeq" id="WP_057643402.1">
    <property type="nucleotide sequence ID" value="NZ_LLXU01000035.1"/>
</dbReference>
<dbReference type="Proteomes" id="UP000051802">
    <property type="component" value="Unassembled WGS sequence"/>
</dbReference>
<reference evidence="1 2" key="1">
    <citation type="submission" date="2015-10" db="EMBL/GenBank/DDBJ databases">
        <title>Genome sequencing and analysis of members of genus Stenotrophomonas.</title>
        <authorList>
            <person name="Patil P.P."/>
            <person name="Midha S."/>
            <person name="Patil P.B."/>
        </authorList>
    </citation>
    <scope>NUCLEOTIDE SEQUENCE [LARGE SCALE GENOMIC DNA]</scope>
    <source>
        <strain evidence="1 2">JCM 16536</strain>
    </source>
</reference>
<keyword evidence="2" id="KW-1185">Reference proteome</keyword>
<proteinExistence type="predicted"/>
<dbReference type="AlphaFoldDB" id="A0A0R0AQ31"/>
<comment type="caution">
    <text evidence="1">The sequence shown here is derived from an EMBL/GenBank/DDBJ whole genome shotgun (WGS) entry which is preliminary data.</text>
</comment>
<sequence>MSTDRWNPFAGPSRRHLAEAVKHLTAKVAAVEAHAIAIDALAGSAVQKLEQDVAALQEATGKT</sequence>